<accession>A0A3M7R7Z7</accession>
<dbReference type="EMBL" id="REGN01003987">
    <property type="protein sequence ID" value="RNA19732.1"/>
    <property type="molecule type" value="Genomic_DNA"/>
</dbReference>
<protein>
    <submittedName>
        <fullName evidence="1">Uncharacterized protein</fullName>
    </submittedName>
</protein>
<name>A0A3M7R7Z7_BRAPC</name>
<evidence type="ECO:0000313" key="2">
    <source>
        <dbReference type="Proteomes" id="UP000276133"/>
    </source>
</evidence>
<proteinExistence type="predicted"/>
<gene>
    <name evidence="1" type="ORF">BpHYR1_040288</name>
</gene>
<sequence length="95" mass="11451">MNTLTVYVSILSKFALFNRIIGDFTIINRLINKIIFISFLFTNWHPAAFFFHYHRQKSNPDILELILSYENYRKGDIYLFQLDQINFQRNKIVTN</sequence>
<reference evidence="1 2" key="1">
    <citation type="journal article" date="2018" name="Sci. Rep.">
        <title>Genomic signatures of local adaptation to the degree of environmental predictability in rotifers.</title>
        <authorList>
            <person name="Franch-Gras L."/>
            <person name="Hahn C."/>
            <person name="Garcia-Roger E.M."/>
            <person name="Carmona M.J."/>
            <person name="Serra M."/>
            <person name="Gomez A."/>
        </authorList>
    </citation>
    <scope>NUCLEOTIDE SEQUENCE [LARGE SCALE GENOMIC DNA]</scope>
    <source>
        <strain evidence="1">HYR1</strain>
    </source>
</reference>
<organism evidence="1 2">
    <name type="scientific">Brachionus plicatilis</name>
    <name type="common">Marine rotifer</name>
    <name type="synonym">Brachionus muelleri</name>
    <dbReference type="NCBI Taxonomy" id="10195"/>
    <lineage>
        <taxon>Eukaryota</taxon>
        <taxon>Metazoa</taxon>
        <taxon>Spiralia</taxon>
        <taxon>Gnathifera</taxon>
        <taxon>Rotifera</taxon>
        <taxon>Eurotatoria</taxon>
        <taxon>Monogononta</taxon>
        <taxon>Pseudotrocha</taxon>
        <taxon>Ploima</taxon>
        <taxon>Brachionidae</taxon>
        <taxon>Brachionus</taxon>
    </lineage>
</organism>
<dbReference type="AlphaFoldDB" id="A0A3M7R7Z7"/>
<evidence type="ECO:0000313" key="1">
    <source>
        <dbReference type="EMBL" id="RNA19732.1"/>
    </source>
</evidence>
<dbReference type="Proteomes" id="UP000276133">
    <property type="component" value="Unassembled WGS sequence"/>
</dbReference>
<comment type="caution">
    <text evidence="1">The sequence shown here is derived from an EMBL/GenBank/DDBJ whole genome shotgun (WGS) entry which is preliminary data.</text>
</comment>
<keyword evidence="2" id="KW-1185">Reference proteome</keyword>